<dbReference type="PROSITE" id="PS51068">
    <property type="entry name" value="FPG_CAT"/>
    <property type="match status" value="1"/>
</dbReference>
<dbReference type="EMBL" id="JANRML010000012">
    <property type="protein sequence ID" value="MCZ2221509.1"/>
    <property type="molecule type" value="Genomic_DNA"/>
</dbReference>
<dbReference type="PANTHER" id="PTHR42697">
    <property type="entry name" value="ENDONUCLEASE 8"/>
    <property type="match status" value="1"/>
</dbReference>
<evidence type="ECO:0000256" key="6">
    <source>
        <dbReference type="ARBA" id="ARBA00022801"/>
    </source>
</evidence>
<organism evidence="16 17">
    <name type="scientific">Corynebacterium pilbarense</name>
    <dbReference type="NCBI Taxonomy" id="1288393"/>
    <lineage>
        <taxon>Bacteria</taxon>
        <taxon>Bacillati</taxon>
        <taxon>Actinomycetota</taxon>
        <taxon>Actinomycetes</taxon>
        <taxon>Mycobacteriales</taxon>
        <taxon>Corynebacteriaceae</taxon>
        <taxon>Corynebacterium</taxon>
    </lineage>
</organism>
<dbReference type="SMART" id="SM01232">
    <property type="entry name" value="H2TH"/>
    <property type="match status" value="1"/>
</dbReference>
<dbReference type="InterPro" id="IPR012319">
    <property type="entry name" value="FPG_cat"/>
</dbReference>
<evidence type="ECO:0000259" key="14">
    <source>
        <dbReference type="PROSITE" id="PS51066"/>
    </source>
</evidence>
<dbReference type="EC" id="4.2.99.18" evidence="2"/>
<protein>
    <recommendedName>
        <fullName evidence="2">DNA-(apurinic or apyrimidinic site) lyase</fullName>
        <ecNumber evidence="2">4.2.99.18</ecNumber>
    </recommendedName>
</protein>
<dbReference type="InterPro" id="IPR035937">
    <property type="entry name" value="FPG_N"/>
</dbReference>
<reference evidence="16" key="1">
    <citation type="submission" date="2022-08" db="EMBL/GenBank/DDBJ databases">
        <title>Corynebacterium sp. nov., isolated from clinical breast specimens.</title>
        <authorList>
            <person name="Zhang T."/>
        </authorList>
    </citation>
    <scope>NUCLEOTIDE SEQUENCE</scope>
    <source>
        <strain evidence="16">CCUG 57942</strain>
    </source>
</reference>
<dbReference type="GO" id="GO:0003684">
    <property type="term" value="F:damaged DNA binding"/>
    <property type="evidence" value="ECO:0007669"/>
    <property type="project" value="InterPro"/>
</dbReference>
<evidence type="ECO:0000256" key="11">
    <source>
        <dbReference type="ARBA" id="ARBA00023268"/>
    </source>
</evidence>
<evidence type="ECO:0000256" key="2">
    <source>
        <dbReference type="ARBA" id="ARBA00012720"/>
    </source>
</evidence>
<evidence type="ECO:0000256" key="7">
    <source>
        <dbReference type="ARBA" id="ARBA00022833"/>
    </source>
</evidence>
<dbReference type="PROSITE" id="PS51066">
    <property type="entry name" value="ZF_FPG_2"/>
    <property type="match status" value="1"/>
</dbReference>
<dbReference type="InterPro" id="IPR000214">
    <property type="entry name" value="Znf_DNA_glyclase/AP_lyase"/>
</dbReference>
<accession>A0A9Q4II09</accession>
<dbReference type="Proteomes" id="UP001071110">
    <property type="component" value="Unassembled WGS sequence"/>
</dbReference>
<keyword evidence="3" id="KW-0479">Metal-binding</keyword>
<name>A0A9Q4II09_9CORY</name>
<sequence>MPEGDSVYQLSKRLQWMQGREVTATSIRVPRYATVDFTGMTCERVWPYGKHLFMQFGAPGHQPQILHTHLKMEGTWSMHRAGARWKKPAHAARVVLSLSDAPKADIELVGFWLGLVRVFPAREYRQEMGYLGPDLLDPDFDLDEAVRRIEAEPDREIGRALLDQHKLAGIGNEYRAEINFLAGTHPAELVRDVDVEKHVRLARRLMWANKDAPVRVTTGIKRAGETSYVFGRNNKPCRRCGTLIAKGFLGGVGDLERVIWWCPRCQPAPSPRFSPAPHGG</sequence>
<keyword evidence="11" id="KW-0511">Multifunctional enzyme</keyword>
<dbReference type="AlphaFoldDB" id="A0A9Q4II09"/>
<evidence type="ECO:0000313" key="17">
    <source>
        <dbReference type="Proteomes" id="UP001071110"/>
    </source>
</evidence>
<dbReference type="RefSeq" id="WP_269028162.1">
    <property type="nucleotide sequence ID" value="NZ_BAABDP010000026.1"/>
</dbReference>
<gene>
    <name evidence="16" type="ORF">NUW87_09015</name>
</gene>
<dbReference type="Gene3D" id="3.20.190.10">
    <property type="entry name" value="MutM-like, N-terminal"/>
    <property type="match status" value="1"/>
</dbReference>
<keyword evidence="8" id="KW-0238">DNA-binding</keyword>
<dbReference type="GO" id="GO:0006284">
    <property type="term" value="P:base-excision repair"/>
    <property type="evidence" value="ECO:0007669"/>
    <property type="project" value="InterPro"/>
</dbReference>
<comment type="similarity">
    <text evidence="1">Belongs to the FPG family.</text>
</comment>
<dbReference type="Pfam" id="PF01149">
    <property type="entry name" value="Fapy_DNA_glyco"/>
    <property type="match status" value="1"/>
</dbReference>
<dbReference type="GO" id="GO:0000703">
    <property type="term" value="F:oxidized pyrimidine nucleobase lesion DNA N-glycosylase activity"/>
    <property type="evidence" value="ECO:0007669"/>
    <property type="project" value="TreeGrafter"/>
</dbReference>
<dbReference type="GO" id="GO:0008270">
    <property type="term" value="F:zinc ion binding"/>
    <property type="evidence" value="ECO:0007669"/>
    <property type="project" value="UniProtKB-KW"/>
</dbReference>
<dbReference type="SMART" id="SM00898">
    <property type="entry name" value="Fapy_DNA_glyco"/>
    <property type="match status" value="1"/>
</dbReference>
<keyword evidence="5 13" id="KW-0863">Zinc-finger</keyword>
<evidence type="ECO:0000256" key="13">
    <source>
        <dbReference type="PROSITE-ProRule" id="PRU00391"/>
    </source>
</evidence>
<evidence type="ECO:0000313" key="16">
    <source>
        <dbReference type="EMBL" id="MCZ2221509.1"/>
    </source>
</evidence>
<comment type="caution">
    <text evidence="16">The sequence shown here is derived from an EMBL/GenBank/DDBJ whole genome shotgun (WGS) entry which is preliminary data.</text>
</comment>
<dbReference type="InterPro" id="IPR010979">
    <property type="entry name" value="Ribosomal_uS13-like_H2TH"/>
</dbReference>
<evidence type="ECO:0000256" key="10">
    <source>
        <dbReference type="ARBA" id="ARBA00023239"/>
    </source>
</evidence>
<evidence type="ECO:0000256" key="8">
    <source>
        <dbReference type="ARBA" id="ARBA00023125"/>
    </source>
</evidence>
<dbReference type="InterPro" id="IPR015886">
    <property type="entry name" value="H2TH_FPG"/>
</dbReference>
<keyword evidence="9" id="KW-0234">DNA repair</keyword>
<evidence type="ECO:0000256" key="5">
    <source>
        <dbReference type="ARBA" id="ARBA00022771"/>
    </source>
</evidence>
<dbReference type="PANTHER" id="PTHR42697:SF1">
    <property type="entry name" value="ENDONUCLEASE 8"/>
    <property type="match status" value="1"/>
</dbReference>
<evidence type="ECO:0000256" key="12">
    <source>
        <dbReference type="ARBA" id="ARBA00023295"/>
    </source>
</evidence>
<keyword evidence="7" id="KW-0862">Zinc</keyword>
<evidence type="ECO:0000256" key="4">
    <source>
        <dbReference type="ARBA" id="ARBA00022763"/>
    </source>
</evidence>
<dbReference type="SUPFAM" id="SSF81624">
    <property type="entry name" value="N-terminal domain of MutM-like DNA repair proteins"/>
    <property type="match status" value="1"/>
</dbReference>
<dbReference type="Pfam" id="PF06831">
    <property type="entry name" value="H2TH"/>
    <property type="match status" value="1"/>
</dbReference>
<evidence type="ECO:0000256" key="9">
    <source>
        <dbReference type="ARBA" id="ARBA00023204"/>
    </source>
</evidence>
<dbReference type="Gene3D" id="1.10.8.50">
    <property type="match status" value="1"/>
</dbReference>
<dbReference type="SUPFAM" id="SSF46946">
    <property type="entry name" value="S13-like H2TH domain"/>
    <property type="match status" value="1"/>
</dbReference>
<feature type="domain" description="FPG-type" evidence="14">
    <location>
        <begin position="228"/>
        <end position="267"/>
    </location>
</feature>
<keyword evidence="4" id="KW-0227">DNA damage</keyword>
<evidence type="ECO:0000256" key="1">
    <source>
        <dbReference type="ARBA" id="ARBA00009409"/>
    </source>
</evidence>
<evidence type="ECO:0000259" key="15">
    <source>
        <dbReference type="PROSITE" id="PS51068"/>
    </source>
</evidence>
<dbReference type="InterPro" id="IPR044090">
    <property type="entry name" value="Nei2_N"/>
</dbReference>
<keyword evidence="12" id="KW-0326">Glycosidase</keyword>
<feature type="domain" description="Formamidopyrimidine-DNA glycosylase catalytic" evidence="15">
    <location>
        <begin position="2"/>
        <end position="110"/>
    </location>
</feature>
<keyword evidence="6" id="KW-0378">Hydrolase</keyword>
<evidence type="ECO:0000256" key="3">
    <source>
        <dbReference type="ARBA" id="ARBA00022723"/>
    </source>
</evidence>
<keyword evidence="17" id="KW-1185">Reference proteome</keyword>
<dbReference type="GO" id="GO:0140078">
    <property type="term" value="F:class I DNA-(apurinic or apyrimidinic site) endonuclease activity"/>
    <property type="evidence" value="ECO:0007669"/>
    <property type="project" value="UniProtKB-EC"/>
</dbReference>
<dbReference type="SUPFAM" id="SSF57716">
    <property type="entry name" value="Glucocorticoid receptor-like (DNA-binding domain)"/>
    <property type="match status" value="1"/>
</dbReference>
<keyword evidence="10" id="KW-0456">Lyase</keyword>
<proteinExistence type="inferred from homology"/>
<dbReference type="CDD" id="cd08971">
    <property type="entry name" value="AcNei2_N"/>
    <property type="match status" value="1"/>
</dbReference>